<name>A0A4S4G5J5_9ACTN</name>
<feature type="transmembrane region" description="Helical" evidence="1">
    <location>
        <begin position="62"/>
        <end position="85"/>
    </location>
</feature>
<proteinExistence type="predicted"/>
<dbReference type="GO" id="GO:0016746">
    <property type="term" value="F:acyltransferase activity"/>
    <property type="evidence" value="ECO:0007669"/>
    <property type="project" value="UniProtKB-KW"/>
</dbReference>
<feature type="transmembrane region" description="Helical" evidence="1">
    <location>
        <begin position="106"/>
        <end position="129"/>
    </location>
</feature>
<dbReference type="RefSeq" id="WP_136433403.1">
    <property type="nucleotide sequence ID" value="NZ_SSTJ01000003.1"/>
</dbReference>
<reference evidence="2 3" key="1">
    <citation type="submission" date="2019-04" db="EMBL/GenBank/DDBJ databases">
        <title>Microbes associate with the intestines of laboratory mice.</title>
        <authorList>
            <person name="Navarre W."/>
            <person name="Wong E."/>
            <person name="Huang K.C."/>
            <person name="Tropini C."/>
            <person name="Ng K."/>
            <person name="Yu B."/>
        </authorList>
    </citation>
    <scope>NUCLEOTIDE SEQUENCE [LARGE SCALE GENOMIC DNA]</scope>
    <source>
        <strain evidence="2 3">NM80_B27</strain>
    </source>
</reference>
<keyword evidence="1" id="KW-0472">Membrane</keyword>
<accession>A0A4S4G5J5</accession>
<gene>
    <name evidence="2" type="ORF">E5986_03545</name>
</gene>
<feature type="transmembrane region" description="Helical" evidence="1">
    <location>
        <begin position="262"/>
        <end position="280"/>
    </location>
</feature>
<dbReference type="AlphaFoldDB" id="A0A4S4G5J5"/>
<evidence type="ECO:0000313" key="3">
    <source>
        <dbReference type="Proteomes" id="UP000308978"/>
    </source>
</evidence>
<sequence length="376" mass="39972">MNRTADTANRPAAIHEMHGRGLDHPQDTWVVNMEATAALLIAFGSLLAFAASFGAIPEGGIAEWAIDCLFPMQFPLFYFASGYLYQRYRSVRTRSAWIANLRREAVILLVPFAVFTVLALAASTVTGGARVLDGATLLDALLARPMEPLGYLYTSLILYAITPTVISRRNARGLLFAALACKLAIVAALSLPGSAPAAAQLPYAVVSVAENWIWFATGMAVSLFGALPLLRSREKAWALGSLWIAASVITFIAGWLGEASHALLDAIGIFWFASLFSSAFRSGTQNAFYGFATRYTMAFWLVGPIALKLTVAGLSACGLSVSAAPWLCFAAGLVACFAAPVLVTAALERCGKAAVIIYPARYLAPPPAIIVKKGVS</sequence>
<feature type="transmembrane region" description="Helical" evidence="1">
    <location>
        <begin position="237"/>
        <end position="256"/>
    </location>
</feature>
<keyword evidence="2" id="KW-0808">Transferase</keyword>
<feature type="transmembrane region" description="Helical" evidence="1">
    <location>
        <begin position="212"/>
        <end position="230"/>
    </location>
</feature>
<keyword evidence="1" id="KW-1133">Transmembrane helix</keyword>
<feature type="transmembrane region" description="Helical" evidence="1">
    <location>
        <begin position="37"/>
        <end position="56"/>
    </location>
</feature>
<evidence type="ECO:0000256" key="1">
    <source>
        <dbReference type="SAM" id="Phobius"/>
    </source>
</evidence>
<comment type="caution">
    <text evidence="2">The sequence shown here is derived from an EMBL/GenBank/DDBJ whole genome shotgun (WGS) entry which is preliminary data.</text>
</comment>
<evidence type="ECO:0000313" key="2">
    <source>
        <dbReference type="EMBL" id="THG37945.1"/>
    </source>
</evidence>
<feature type="transmembrane region" description="Helical" evidence="1">
    <location>
        <begin position="292"/>
        <end position="311"/>
    </location>
</feature>
<dbReference type="Proteomes" id="UP000308978">
    <property type="component" value="Unassembled WGS sequence"/>
</dbReference>
<feature type="transmembrane region" description="Helical" evidence="1">
    <location>
        <begin position="173"/>
        <end position="192"/>
    </location>
</feature>
<feature type="transmembrane region" description="Helical" evidence="1">
    <location>
        <begin position="149"/>
        <end position="166"/>
    </location>
</feature>
<keyword evidence="2" id="KW-0012">Acyltransferase</keyword>
<feature type="transmembrane region" description="Helical" evidence="1">
    <location>
        <begin position="323"/>
        <end position="347"/>
    </location>
</feature>
<keyword evidence="1" id="KW-0812">Transmembrane</keyword>
<protein>
    <submittedName>
        <fullName evidence="2">Acyltransferase</fullName>
    </submittedName>
</protein>
<dbReference type="EMBL" id="SSTJ01000003">
    <property type="protein sequence ID" value="THG37945.1"/>
    <property type="molecule type" value="Genomic_DNA"/>
</dbReference>
<organism evidence="2 3">
    <name type="scientific">Adlercreutzia caecimuris</name>
    <dbReference type="NCBI Taxonomy" id="671266"/>
    <lineage>
        <taxon>Bacteria</taxon>
        <taxon>Bacillati</taxon>
        <taxon>Actinomycetota</taxon>
        <taxon>Coriobacteriia</taxon>
        <taxon>Eggerthellales</taxon>
        <taxon>Eggerthellaceae</taxon>
        <taxon>Adlercreutzia</taxon>
    </lineage>
</organism>